<evidence type="ECO:0000313" key="1">
    <source>
        <dbReference type="EMBL" id="MBP1299274.1"/>
    </source>
</evidence>
<accession>A0A4Q4K5A6</accession>
<evidence type="ECO:0000313" key="3">
    <source>
        <dbReference type="Proteomes" id="UP000673383"/>
    </source>
</evidence>
<organism evidence="1 3">
    <name type="scientific">Bradyrhizobium elkanii</name>
    <dbReference type="NCBI Taxonomy" id="29448"/>
    <lineage>
        <taxon>Bacteria</taxon>
        <taxon>Pseudomonadati</taxon>
        <taxon>Pseudomonadota</taxon>
        <taxon>Alphaproteobacteria</taxon>
        <taxon>Hyphomicrobiales</taxon>
        <taxon>Nitrobacteraceae</taxon>
        <taxon>Bradyrhizobium</taxon>
    </lineage>
</organism>
<dbReference type="GeneID" id="92956450"/>
<dbReference type="AlphaFoldDB" id="A0A4Q4K5A6"/>
<dbReference type="EMBL" id="JBGBZA010000002">
    <property type="protein sequence ID" value="MEY9315130.1"/>
    <property type="molecule type" value="Genomic_DNA"/>
</dbReference>
<dbReference type="EMBL" id="JAFICZ010000001">
    <property type="protein sequence ID" value="MBP1299274.1"/>
    <property type="molecule type" value="Genomic_DNA"/>
</dbReference>
<reference evidence="1" key="1">
    <citation type="submission" date="2021-02" db="EMBL/GenBank/DDBJ databases">
        <title>Genomic Encyclopedia of Type Strains, Phase IV (KMG-V): Genome sequencing to study the core and pangenomes of soil and plant-associated prokaryotes.</title>
        <authorList>
            <person name="Whitman W."/>
        </authorList>
    </citation>
    <scope>NUCLEOTIDE SEQUENCE</scope>
    <source>
        <strain evidence="1">USDA 406</strain>
    </source>
</reference>
<dbReference type="RefSeq" id="WP_016843078.1">
    <property type="nucleotide sequence ID" value="NZ_BJNL01000009.1"/>
</dbReference>
<name>A0A4Q4K5A6_BRAEL</name>
<keyword evidence="4" id="KW-1185">Reference proteome</keyword>
<reference evidence="2 4" key="2">
    <citation type="submission" date="2024-07" db="EMBL/GenBank/DDBJ databases">
        <title>Genomic Encyclopedia of Type Strains, Phase V (KMG-V): Genome sequencing to study the core and pangenomes of soil and plant-associated prokaryotes.</title>
        <authorList>
            <person name="Whitman W."/>
        </authorList>
    </citation>
    <scope>NUCLEOTIDE SEQUENCE [LARGE SCALE GENOMIC DNA]</scope>
    <source>
        <strain evidence="2 4">USDA 415</strain>
    </source>
</reference>
<dbReference type="Proteomes" id="UP001565471">
    <property type="component" value="Unassembled WGS sequence"/>
</dbReference>
<proteinExistence type="predicted"/>
<evidence type="ECO:0008006" key="5">
    <source>
        <dbReference type="Google" id="ProtNLM"/>
    </source>
</evidence>
<comment type="caution">
    <text evidence="1">The sequence shown here is derived from an EMBL/GenBank/DDBJ whole genome shotgun (WGS) entry which is preliminary data.</text>
</comment>
<dbReference type="Proteomes" id="UP000673383">
    <property type="component" value="Unassembled WGS sequence"/>
</dbReference>
<evidence type="ECO:0000313" key="4">
    <source>
        <dbReference type="Proteomes" id="UP001565471"/>
    </source>
</evidence>
<evidence type="ECO:0000313" key="2">
    <source>
        <dbReference type="EMBL" id="MEY9315130.1"/>
    </source>
</evidence>
<gene>
    <name evidence="2" type="ORF">ABIF29_001929</name>
    <name evidence="1" type="ORF">JOH49_009027</name>
</gene>
<sequence length="228" mass="25582">MSDTHVRDPSWKTDLIWHYFHTVTTAAKAPAAYRKFYSNQDAGDELDSRHRVYEMLVDEQLHTLPTLAATADASMQNYKKSKLPWNQNNDGFLKAVNNEYWCGSIIKIVFVRYMGWKMAEPTARDQVSAGRDPGKAVDWTIKNLENKVPVRASLGGAHYVGIVGHRTSGADGKIIEFLCLDPWAYGIDGGNRDMKYAGTKTAFLGISKRDGAIWTYSNKAVAFVERPS</sequence>
<protein>
    <recommendedName>
        <fullName evidence="5">Peptidase C39-like domain-containing protein</fullName>
    </recommendedName>
</protein>